<feature type="non-terminal residue" evidence="2">
    <location>
        <position position="83"/>
    </location>
</feature>
<proteinExistence type="predicted"/>
<feature type="compositionally biased region" description="Low complexity" evidence="1">
    <location>
        <begin position="10"/>
        <end position="24"/>
    </location>
</feature>
<sequence length="83" mass="8936">STSSCGQWPSGSRRSNSRLRSATRPSGTWPGRATIRSSARDRSSAPSRSSCSTRWPRGCSTATSSRATTFAPTWPMANWPSSL</sequence>
<gene>
    <name evidence="2" type="ORF">METZ01_LOCUS430792</name>
</gene>
<dbReference type="EMBL" id="UINC01172718">
    <property type="protein sequence ID" value="SVD77938.1"/>
    <property type="molecule type" value="Genomic_DNA"/>
</dbReference>
<accession>A0A382Y614</accession>
<feature type="compositionally biased region" description="Low complexity" evidence="1">
    <location>
        <begin position="44"/>
        <end position="67"/>
    </location>
</feature>
<reference evidence="2" key="1">
    <citation type="submission" date="2018-05" db="EMBL/GenBank/DDBJ databases">
        <authorList>
            <person name="Lanie J.A."/>
            <person name="Ng W.-L."/>
            <person name="Kazmierczak K.M."/>
            <person name="Andrzejewski T.M."/>
            <person name="Davidsen T.M."/>
            <person name="Wayne K.J."/>
            <person name="Tettelin H."/>
            <person name="Glass J.I."/>
            <person name="Rusch D."/>
            <person name="Podicherti R."/>
            <person name="Tsui H.-C.T."/>
            <person name="Winkler M.E."/>
        </authorList>
    </citation>
    <scope>NUCLEOTIDE SEQUENCE</scope>
</reference>
<name>A0A382Y614_9ZZZZ</name>
<evidence type="ECO:0000256" key="1">
    <source>
        <dbReference type="SAM" id="MobiDB-lite"/>
    </source>
</evidence>
<organism evidence="2">
    <name type="scientific">marine metagenome</name>
    <dbReference type="NCBI Taxonomy" id="408172"/>
    <lineage>
        <taxon>unclassified sequences</taxon>
        <taxon>metagenomes</taxon>
        <taxon>ecological metagenomes</taxon>
    </lineage>
</organism>
<evidence type="ECO:0000313" key="2">
    <source>
        <dbReference type="EMBL" id="SVD77938.1"/>
    </source>
</evidence>
<feature type="region of interest" description="Disordered" evidence="1">
    <location>
        <begin position="1"/>
        <end position="67"/>
    </location>
</feature>
<dbReference type="AlphaFoldDB" id="A0A382Y614"/>
<protein>
    <submittedName>
        <fullName evidence="2">Uncharacterized protein</fullName>
    </submittedName>
</protein>
<feature type="non-terminal residue" evidence="2">
    <location>
        <position position="1"/>
    </location>
</feature>